<dbReference type="OrthoDB" id="10515965at2759"/>
<comment type="caution">
    <text evidence="1">The sequence shown here is derived from an EMBL/GenBank/DDBJ whole genome shotgun (WGS) entry which is preliminary data.</text>
</comment>
<dbReference type="AlphaFoldDB" id="A0A4Y2Q1J4"/>
<sequence length="138" mass="16342">MLWFWTFSTKFCQRTNNRTLSKFRKIQVFLHFGQILYSGVKCIQNWIFIQNCCMEESVKIQIRVEHEIHVCDIMASQIFPVSKGLLPLDEHRWDAFEEFLFAGFASVSHRKSSIFCPKIKALMFGQQHSKFLLFILSI</sequence>
<dbReference type="Proteomes" id="UP000499080">
    <property type="component" value="Unassembled WGS sequence"/>
</dbReference>
<keyword evidence="2" id="KW-1185">Reference proteome</keyword>
<accession>A0A4Y2Q1J4</accession>
<reference evidence="1 2" key="1">
    <citation type="journal article" date="2019" name="Sci. Rep.">
        <title>Orb-weaving spider Araneus ventricosus genome elucidates the spidroin gene catalogue.</title>
        <authorList>
            <person name="Kono N."/>
            <person name="Nakamura H."/>
            <person name="Ohtoshi R."/>
            <person name="Moran D.A.P."/>
            <person name="Shinohara A."/>
            <person name="Yoshida Y."/>
            <person name="Fujiwara M."/>
            <person name="Mori M."/>
            <person name="Tomita M."/>
            <person name="Arakawa K."/>
        </authorList>
    </citation>
    <scope>NUCLEOTIDE SEQUENCE [LARGE SCALE GENOMIC DNA]</scope>
</reference>
<evidence type="ECO:0000313" key="1">
    <source>
        <dbReference type="EMBL" id="GBN57162.1"/>
    </source>
</evidence>
<dbReference type="EMBL" id="BGPR01012680">
    <property type="protein sequence ID" value="GBN57162.1"/>
    <property type="molecule type" value="Genomic_DNA"/>
</dbReference>
<organism evidence="1 2">
    <name type="scientific">Araneus ventricosus</name>
    <name type="common">Orbweaver spider</name>
    <name type="synonym">Epeira ventricosa</name>
    <dbReference type="NCBI Taxonomy" id="182803"/>
    <lineage>
        <taxon>Eukaryota</taxon>
        <taxon>Metazoa</taxon>
        <taxon>Ecdysozoa</taxon>
        <taxon>Arthropoda</taxon>
        <taxon>Chelicerata</taxon>
        <taxon>Arachnida</taxon>
        <taxon>Araneae</taxon>
        <taxon>Araneomorphae</taxon>
        <taxon>Entelegynae</taxon>
        <taxon>Araneoidea</taxon>
        <taxon>Araneidae</taxon>
        <taxon>Araneus</taxon>
    </lineage>
</organism>
<name>A0A4Y2Q1J4_ARAVE</name>
<proteinExistence type="predicted"/>
<evidence type="ECO:0000313" key="2">
    <source>
        <dbReference type="Proteomes" id="UP000499080"/>
    </source>
</evidence>
<gene>
    <name evidence="1" type="ORF">AVEN_205771_1</name>
</gene>
<protein>
    <submittedName>
        <fullName evidence="1">Uncharacterized protein</fullName>
    </submittedName>
</protein>